<keyword evidence="6" id="KW-1133">Transmembrane helix</keyword>
<evidence type="ECO:0000313" key="8">
    <source>
        <dbReference type="Proteomes" id="UP000014500"/>
    </source>
</evidence>
<dbReference type="GO" id="GO:0005975">
    <property type="term" value="P:carbohydrate metabolic process"/>
    <property type="evidence" value="ECO:0007669"/>
    <property type="project" value="InterPro"/>
</dbReference>
<dbReference type="InterPro" id="IPR050749">
    <property type="entry name" value="Glycosyl_Hydrolase_47"/>
</dbReference>
<dbReference type="EMBL" id="JH430159">
    <property type="status" value="NOT_ANNOTATED_CDS"/>
    <property type="molecule type" value="Genomic_DNA"/>
</dbReference>
<dbReference type="SUPFAM" id="SSF48225">
    <property type="entry name" value="Seven-hairpin glycosidases"/>
    <property type="match status" value="1"/>
</dbReference>
<keyword evidence="8" id="KW-1185">Reference proteome</keyword>
<dbReference type="Pfam" id="PF01532">
    <property type="entry name" value="Glyco_hydro_47"/>
    <property type="match status" value="1"/>
</dbReference>
<dbReference type="Proteomes" id="UP000014500">
    <property type="component" value="Unassembled WGS sequence"/>
</dbReference>
<evidence type="ECO:0000256" key="4">
    <source>
        <dbReference type="ARBA" id="ARBA00022801"/>
    </source>
</evidence>
<evidence type="ECO:0000256" key="2">
    <source>
        <dbReference type="ARBA" id="ARBA00004922"/>
    </source>
</evidence>
<keyword evidence="6" id="KW-0472">Membrane</keyword>
<dbReference type="GO" id="GO:0005509">
    <property type="term" value="F:calcium ion binding"/>
    <property type="evidence" value="ECO:0007669"/>
    <property type="project" value="InterPro"/>
</dbReference>
<keyword evidence="4" id="KW-0378">Hydrolase</keyword>
<feature type="transmembrane region" description="Helical" evidence="6">
    <location>
        <begin position="33"/>
        <end position="53"/>
    </location>
</feature>
<keyword evidence="5" id="KW-1015">Disulfide bond</keyword>
<dbReference type="PANTHER" id="PTHR11742">
    <property type="entry name" value="MANNOSYL-OLIGOSACCHARIDE ALPHA-1,2-MANNOSIDASE-RELATED"/>
    <property type="match status" value="1"/>
</dbReference>
<dbReference type="GO" id="GO:0005783">
    <property type="term" value="C:endoplasmic reticulum"/>
    <property type="evidence" value="ECO:0007669"/>
    <property type="project" value="TreeGrafter"/>
</dbReference>
<evidence type="ECO:0000256" key="3">
    <source>
        <dbReference type="ARBA" id="ARBA00007658"/>
    </source>
</evidence>
<reference evidence="8" key="1">
    <citation type="submission" date="2011-05" db="EMBL/GenBank/DDBJ databases">
        <authorList>
            <person name="Richards S.R."/>
            <person name="Qu J."/>
            <person name="Jiang H."/>
            <person name="Jhangiani S.N."/>
            <person name="Agravi P."/>
            <person name="Goodspeed R."/>
            <person name="Gross S."/>
            <person name="Mandapat C."/>
            <person name="Jackson L."/>
            <person name="Mathew T."/>
            <person name="Pu L."/>
            <person name="Thornton R."/>
            <person name="Saada N."/>
            <person name="Wilczek-Boney K.B."/>
            <person name="Lee S."/>
            <person name="Kovar C."/>
            <person name="Wu Y."/>
            <person name="Scherer S.E."/>
            <person name="Worley K.C."/>
            <person name="Muzny D.M."/>
            <person name="Gibbs R."/>
        </authorList>
    </citation>
    <scope>NUCLEOTIDE SEQUENCE</scope>
    <source>
        <strain evidence="8">Brora</strain>
    </source>
</reference>
<dbReference type="PANTHER" id="PTHR11742:SF6">
    <property type="entry name" value="MANNOSYL-OLIGOSACCHARIDE ALPHA-1,2-MANNOSIDASE IA-RELATED"/>
    <property type="match status" value="1"/>
</dbReference>
<protein>
    <recommendedName>
        <fullName evidence="9">Alpha-1,2-Mannosidase</fullName>
    </recommendedName>
</protein>
<dbReference type="STRING" id="126957.T1IIC1"/>
<evidence type="ECO:0008006" key="9">
    <source>
        <dbReference type="Google" id="ProtNLM"/>
    </source>
</evidence>
<dbReference type="GO" id="GO:0000139">
    <property type="term" value="C:Golgi membrane"/>
    <property type="evidence" value="ECO:0007669"/>
    <property type="project" value="TreeGrafter"/>
</dbReference>
<comment type="similarity">
    <text evidence="3">Belongs to the glycosyl hydrolase 47 family.</text>
</comment>
<sequence length="270" mass="30032">MAAGTMLPTFQRYVNGIPMAPQGRKTLRLREKYIVILVFLTFGTVCFGAIFFLPEFRSASVSFKHIRQAGPDLFLLPPPPADDVGAGDDHVPGGGKLIRHNGPNDVDPHRIEDKARLVLRIEHDVEKERIRNSKNVLERPRVFDEKRNDTLNWGTNFNLRKEEERINDDIKALVTDHPGGSGTQGGEPTDVEVKKKRDKVREILSSDMSVVGDKCEISGERGHSAGIFGRSSVGATIVDGLDTLYIMGLTDAYKQGRDWIAESLEVDNIL</sequence>
<keyword evidence="6" id="KW-0812">Transmembrane</keyword>
<dbReference type="EnsemblMetazoa" id="SMAR000614-RA">
    <property type="protein sequence ID" value="SMAR000614-PA"/>
    <property type="gene ID" value="SMAR000614"/>
</dbReference>
<dbReference type="PhylomeDB" id="T1IIC1"/>
<name>T1IIC1_STRMM</name>
<comment type="pathway">
    <text evidence="2">Protein modification; protein glycosylation.</text>
</comment>
<dbReference type="GO" id="GO:0004571">
    <property type="term" value="F:mannosyl-oligosaccharide 1,2-alpha-mannosidase activity"/>
    <property type="evidence" value="ECO:0007669"/>
    <property type="project" value="InterPro"/>
</dbReference>
<dbReference type="OMA" id="WACTIPR"/>
<dbReference type="InterPro" id="IPR036026">
    <property type="entry name" value="Seven-hairpin_glycosidases"/>
</dbReference>
<evidence type="ECO:0000256" key="5">
    <source>
        <dbReference type="ARBA" id="ARBA00023157"/>
    </source>
</evidence>
<proteinExistence type="inferred from homology"/>
<evidence type="ECO:0000313" key="7">
    <source>
        <dbReference type="EnsemblMetazoa" id="SMAR000614-PA"/>
    </source>
</evidence>
<dbReference type="eggNOG" id="KOG2204">
    <property type="taxonomic scope" value="Eukaryota"/>
</dbReference>
<organism evidence="7 8">
    <name type="scientific">Strigamia maritima</name>
    <name type="common">European centipede</name>
    <name type="synonym">Geophilus maritimus</name>
    <dbReference type="NCBI Taxonomy" id="126957"/>
    <lineage>
        <taxon>Eukaryota</taxon>
        <taxon>Metazoa</taxon>
        <taxon>Ecdysozoa</taxon>
        <taxon>Arthropoda</taxon>
        <taxon>Myriapoda</taxon>
        <taxon>Chilopoda</taxon>
        <taxon>Pleurostigmophora</taxon>
        <taxon>Geophilomorpha</taxon>
        <taxon>Linotaeniidae</taxon>
        <taxon>Strigamia</taxon>
    </lineage>
</organism>
<dbReference type="InterPro" id="IPR012341">
    <property type="entry name" value="6hp_glycosidase-like_sf"/>
</dbReference>
<comment type="cofactor">
    <cofactor evidence="1">
        <name>Ca(2+)</name>
        <dbReference type="ChEBI" id="CHEBI:29108"/>
    </cofactor>
</comment>
<dbReference type="AlphaFoldDB" id="T1IIC1"/>
<dbReference type="InterPro" id="IPR001382">
    <property type="entry name" value="Glyco_hydro_47"/>
</dbReference>
<dbReference type="Gene3D" id="1.50.10.10">
    <property type="match status" value="1"/>
</dbReference>
<dbReference type="HOGENOM" id="CLU_071464_0_0_1"/>
<evidence type="ECO:0000256" key="1">
    <source>
        <dbReference type="ARBA" id="ARBA00001913"/>
    </source>
</evidence>
<accession>T1IIC1</accession>
<evidence type="ECO:0000256" key="6">
    <source>
        <dbReference type="SAM" id="Phobius"/>
    </source>
</evidence>
<reference evidence="7" key="2">
    <citation type="submission" date="2015-02" db="UniProtKB">
        <authorList>
            <consortium name="EnsemblMetazoa"/>
        </authorList>
    </citation>
    <scope>IDENTIFICATION</scope>
</reference>